<evidence type="ECO:0000259" key="2">
    <source>
        <dbReference type="PROSITE" id="PS51910"/>
    </source>
</evidence>
<dbReference type="EMBL" id="MLFT02000007">
    <property type="protein sequence ID" value="PHT42402.1"/>
    <property type="molecule type" value="Genomic_DNA"/>
</dbReference>
<dbReference type="OrthoDB" id="73875at2759"/>
<gene>
    <name evidence="3" type="ORF">CQW23_16427</name>
</gene>
<evidence type="ECO:0000313" key="3">
    <source>
        <dbReference type="EMBL" id="PHT42402.1"/>
    </source>
</evidence>
<dbReference type="GO" id="GO:0005975">
    <property type="term" value="P:carbohydrate metabolic process"/>
    <property type="evidence" value="ECO:0007669"/>
    <property type="project" value="InterPro"/>
</dbReference>
<evidence type="ECO:0000313" key="4">
    <source>
        <dbReference type="Proteomes" id="UP000224567"/>
    </source>
</evidence>
<dbReference type="InterPro" id="IPR029070">
    <property type="entry name" value="Chitinase_insertion_sf"/>
</dbReference>
<reference evidence="3 4" key="1">
    <citation type="journal article" date="2017" name="Genome Biol.">
        <title>New reference genome sequences of hot pepper reveal the massive evolution of plant disease-resistance genes by retroduplication.</title>
        <authorList>
            <person name="Kim S."/>
            <person name="Park J."/>
            <person name="Yeom S.I."/>
            <person name="Kim Y.M."/>
            <person name="Seo E."/>
            <person name="Kim K.T."/>
            <person name="Kim M.S."/>
            <person name="Lee J.M."/>
            <person name="Cheong K."/>
            <person name="Shin H.S."/>
            <person name="Kim S.B."/>
            <person name="Han K."/>
            <person name="Lee J."/>
            <person name="Park M."/>
            <person name="Lee H.A."/>
            <person name="Lee H.Y."/>
            <person name="Lee Y."/>
            <person name="Oh S."/>
            <person name="Lee J.H."/>
            <person name="Choi E."/>
            <person name="Choi E."/>
            <person name="Lee S.E."/>
            <person name="Jeon J."/>
            <person name="Kim H."/>
            <person name="Choi G."/>
            <person name="Song H."/>
            <person name="Lee J."/>
            <person name="Lee S.C."/>
            <person name="Kwon J.K."/>
            <person name="Lee H.Y."/>
            <person name="Koo N."/>
            <person name="Hong Y."/>
            <person name="Kim R.W."/>
            <person name="Kang W.H."/>
            <person name="Huh J.H."/>
            <person name="Kang B.C."/>
            <person name="Yang T.J."/>
            <person name="Lee Y.H."/>
            <person name="Bennetzen J.L."/>
            <person name="Choi D."/>
        </authorList>
    </citation>
    <scope>NUCLEOTIDE SEQUENCE [LARGE SCALE GENOMIC DNA]</scope>
    <source>
        <strain evidence="4">cv. PBC81</strain>
    </source>
</reference>
<keyword evidence="4" id="KW-1185">Reference proteome</keyword>
<dbReference type="InterPro" id="IPR017853">
    <property type="entry name" value="GH"/>
</dbReference>
<dbReference type="GO" id="GO:0004568">
    <property type="term" value="F:chitinase activity"/>
    <property type="evidence" value="ECO:0007669"/>
    <property type="project" value="TreeGrafter"/>
</dbReference>
<name>A0A2G2WB25_CAPBA</name>
<dbReference type="SUPFAM" id="SSF54556">
    <property type="entry name" value="Chitinase insertion domain"/>
    <property type="match status" value="1"/>
</dbReference>
<dbReference type="Gene3D" id="3.10.50.10">
    <property type="match status" value="1"/>
</dbReference>
<proteinExistence type="predicted"/>
<accession>A0A2G2WB25</accession>
<feature type="domain" description="GH18" evidence="2">
    <location>
        <begin position="31"/>
        <end position="388"/>
    </location>
</feature>
<evidence type="ECO:0000256" key="1">
    <source>
        <dbReference type="SAM" id="SignalP"/>
    </source>
</evidence>
<dbReference type="InterPro" id="IPR011583">
    <property type="entry name" value="Chitinase_II/V-like_cat"/>
</dbReference>
<dbReference type="GO" id="GO:0006032">
    <property type="term" value="P:chitin catabolic process"/>
    <property type="evidence" value="ECO:0007669"/>
    <property type="project" value="TreeGrafter"/>
</dbReference>
<dbReference type="Pfam" id="PF00704">
    <property type="entry name" value="Glyco_hydro_18"/>
    <property type="match status" value="1"/>
</dbReference>
<reference evidence="4" key="2">
    <citation type="journal article" date="2017" name="J. Anim. Genet.">
        <title>Multiple reference genome sequences of hot pepper reveal the massive evolution of plant disease resistance genes by retroduplication.</title>
        <authorList>
            <person name="Kim S."/>
            <person name="Park J."/>
            <person name="Yeom S.-I."/>
            <person name="Kim Y.-M."/>
            <person name="Seo E."/>
            <person name="Kim K.-T."/>
            <person name="Kim M.-S."/>
            <person name="Lee J.M."/>
            <person name="Cheong K."/>
            <person name="Shin H.-S."/>
            <person name="Kim S.-B."/>
            <person name="Han K."/>
            <person name="Lee J."/>
            <person name="Park M."/>
            <person name="Lee H.-A."/>
            <person name="Lee H.-Y."/>
            <person name="Lee Y."/>
            <person name="Oh S."/>
            <person name="Lee J.H."/>
            <person name="Choi E."/>
            <person name="Choi E."/>
            <person name="Lee S.E."/>
            <person name="Jeon J."/>
            <person name="Kim H."/>
            <person name="Choi G."/>
            <person name="Song H."/>
            <person name="Lee J."/>
            <person name="Lee S.-C."/>
            <person name="Kwon J.-K."/>
            <person name="Lee H.-Y."/>
            <person name="Koo N."/>
            <person name="Hong Y."/>
            <person name="Kim R.W."/>
            <person name="Kang W.-H."/>
            <person name="Huh J.H."/>
            <person name="Kang B.-C."/>
            <person name="Yang T.-J."/>
            <person name="Lee Y.-H."/>
            <person name="Bennetzen J.L."/>
            <person name="Choi D."/>
        </authorList>
    </citation>
    <scope>NUCLEOTIDE SEQUENCE [LARGE SCALE GENOMIC DNA]</scope>
    <source>
        <strain evidence="4">cv. PBC81</strain>
    </source>
</reference>
<dbReference type="Proteomes" id="UP000224567">
    <property type="component" value="Unassembled WGS sequence"/>
</dbReference>
<dbReference type="PANTHER" id="PTHR11177:SF361">
    <property type="entry name" value="CHITINASE-3-LIKE PROTEIN 2"/>
    <property type="match status" value="1"/>
</dbReference>
<dbReference type="InterPro" id="IPR050314">
    <property type="entry name" value="Glycosyl_Hydrlase_18"/>
</dbReference>
<dbReference type="AlphaFoldDB" id="A0A2G2WB25"/>
<sequence>MAFKDIAILLFFITILQSQLHKSIALDNKTLIKAGYWRYDTLNPPNIQSINSTLYTHLIYGFAELTFNTSTDQMFVTISDDHDEQVKNFNRIVKRKNPSLKTILSIGGTNQSSISSTMYLLMSNAYFPGRKYFIESSITIARSYGFDGLDFCWIWPSSSQEISNLATLLDDWRVAIDLESKQVKKPRLLLTMAGKYTPWIEDLSFPIESMRKNLDWLHVFAFDYYDPGTTNNTSPVAALYDPNSDLNTDYGINAWIKSGFPSQNLVLGLPFYGYVWTLLSPKNNQIGAMGTGPGPKDYSYGTEAETEVFTSTNGMLSFNDIKRDMIKYRANNSSYNSTYVMNYVTIGKTWIGFDDVKAVISKVSYAKKRNLGGYVAWQVSYDWNSVLS</sequence>
<organism evidence="3 4">
    <name type="scientific">Capsicum baccatum</name>
    <name type="common">Peruvian pepper</name>
    <dbReference type="NCBI Taxonomy" id="33114"/>
    <lineage>
        <taxon>Eukaryota</taxon>
        <taxon>Viridiplantae</taxon>
        <taxon>Streptophyta</taxon>
        <taxon>Embryophyta</taxon>
        <taxon>Tracheophyta</taxon>
        <taxon>Spermatophyta</taxon>
        <taxon>Magnoliopsida</taxon>
        <taxon>eudicotyledons</taxon>
        <taxon>Gunneridae</taxon>
        <taxon>Pentapetalae</taxon>
        <taxon>asterids</taxon>
        <taxon>lamiids</taxon>
        <taxon>Solanales</taxon>
        <taxon>Solanaceae</taxon>
        <taxon>Solanoideae</taxon>
        <taxon>Capsiceae</taxon>
        <taxon>Capsicum</taxon>
    </lineage>
</organism>
<dbReference type="Gene3D" id="3.20.20.80">
    <property type="entry name" value="Glycosidases"/>
    <property type="match status" value="1"/>
</dbReference>
<dbReference type="InterPro" id="IPR001223">
    <property type="entry name" value="Glyco_hydro18_cat"/>
</dbReference>
<feature type="chain" id="PRO_5013834609" description="GH18 domain-containing protein" evidence="1">
    <location>
        <begin position="26"/>
        <end position="388"/>
    </location>
</feature>
<dbReference type="PANTHER" id="PTHR11177">
    <property type="entry name" value="CHITINASE"/>
    <property type="match status" value="1"/>
</dbReference>
<protein>
    <recommendedName>
        <fullName evidence="2">GH18 domain-containing protein</fullName>
    </recommendedName>
</protein>
<dbReference type="GO" id="GO:0005576">
    <property type="term" value="C:extracellular region"/>
    <property type="evidence" value="ECO:0007669"/>
    <property type="project" value="TreeGrafter"/>
</dbReference>
<dbReference type="GO" id="GO:0008061">
    <property type="term" value="F:chitin binding"/>
    <property type="evidence" value="ECO:0007669"/>
    <property type="project" value="InterPro"/>
</dbReference>
<dbReference type="SUPFAM" id="SSF51445">
    <property type="entry name" value="(Trans)glycosidases"/>
    <property type="match status" value="1"/>
</dbReference>
<dbReference type="SMART" id="SM00636">
    <property type="entry name" value="Glyco_18"/>
    <property type="match status" value="1"/>
</dbReference>
<comment type="caution">
    <text evidence="3">The sequence shown here is derived from an EMBL/GenBank/DDBJ whole genome shotgun (WGS) entry which is preliminary data.</text>
</comment>
<dbReference type="STRING" id="33114.A0A2G2WB25"/>
<dbReference type="PROSITE" id="PS51910">
    <property type="entry name" value="GH18_2"/>
    <property type="match status" value="1"/>
</dbReference>
<feature type="signal peptide" evidence="1">
    <location>
        <begin position="1"/>
        <end position="25"/>
    </location>
</feature>
<keyword evidence="1" id="KW-0732">Signal</keyword>